<dbReference type="InterPro" id="IPR012338">
    <property type="entry name" value="Beta-lactam/transpept-like"/>
</dbReference>
<comment type="caution">
    <text evidence="2">The sequence shown here is derived from an EMBL/GenBank/DDBJ whole genome shotgun (WGS) entry which is preliminary data.</text>
</comment>
<evidence type="ECO:0000313" key="3">
    <source>
        <dbReference type="Proteomes" id="UP001224412"/>
    </source>
</evidence>
<gene>
    <name evidence="2" type="ORF">QPX42_09310</name>
</gene>
<dbReference type="Proteomes" id="UP001224412">
    <property type="component" value="Unassembled WGS sequence"/>
</dbReference>
<organism evidence="2 3">
    <name type="scientific">Corynebacterium pseudodiphtheriticum</name>
    <dbReference type="NCBI Taxonomy" id="37637"/>
    <lineage>
        <taxon>Bacteria</taxon>
        <taxon>Bacillati</taxon>
        <taxon>Actinomycetota</taxon>
        <taxon>Actinomycetes</taxon>
        <taxon>Mycobacteriales</taxon>
        <taxon>Corynebacteriaceae</taxon>
        <taxon>Corynebacterium</taxon>
    </lineage>
</organism>
<dbReference type="EMBL" id="JASNVH010000015">
    <property type="protein sequence ID" value="MDK4307734.1"/>
    <property type="molecule type" value="Genomic_DNA"/>
</dbReference>
<evidence type="ECO:0008006" key="4">
    <source>
        <dbReference type="Google" id="ProtNLM"/>
    </source>
</evidence>
<dbReference type="AlphaFoldDB" id="A0AAP4BQU9"/>
<dbReference type="GeneID" id="42782594"/>
<dbReference type="RefSeq" id="WP_021353785.1">
    <property type="nucleotide sequence ID" value="NZ_CP137212.1"/>
</dbReference>
<accession>A0AAP4BQU9</accession>
<feature type="region of interest" description="Disordered" evidence="1">
    <location>
        <begin position="33"/>
        <end position="55"/>
    </location>
</feature>
<feature type="compositionally biased region" description="Polar residues" evidence="1">
    <location>
        <begin position="41"/>
        <end position="53"/>
    </location>
</feature>
<sequence length="297" mass="30241">MNLSGSQNLFGSHSVPYLAGIVAIPMILAGCSPQDSAPAPSHTTESTIQSSAPETDHGIHDVLTIAVAEITAQFGGSLDIAAYTADGPVSAGDNTARPAWSSSKVPLAIAALNRDPSLEPDAAAAITVSDNAAATRLWQSLGTPEQAAQAVSAVIAQSGVHVDVPVVPPRPEFSAFGQTAWTPVQQAQFAAYLPCIAGSETVRSMMGAVVPAQAYGLGRLAIEFKGGWGPTPSGAYEVRQLGLLAGKNAADNGVIGLALTAEAADGSYETAQRMLDAAAEKLPPLLDSLPGTTCTKN</sequence>
<proteinExistence type="predicted"/>
<reference evidence="2" key="1">
    <citation type="submission" date="2023-05" db="EMBL/GenBank/DDBJ databases">
        <title>Metabolic capabilities are highly conserved among human nasal-associated Corynebacterium species in pangenomic analyses.</title>
        <authorList>
            <person name="Tran T.H."/>
            <person name="Roberts A.Q."/>
            <person name="Escapa I.F."/>
            <person name="Gao W."/>
            <person name="Conlan S."/>
            <person name="Kong H."/>
            <person name="Segre J.A."/>
            <person name="Kelly M.S."/>
            <person name="Lemon K.P."/>
        </authorList>
    </citation>
    <scope>NUCLEOTIDE SEQUENCE</scope>
    <source>
        <strain evidence="2">KPL2773</strain>
    </source>
</reference>
<dbReference type="Gene3D" id="3.40.710.10">
    <property type="entry name" value="DD-peptidase/beta-lactamase superfamily"/>
    <property type="match status" value="1"/>
</dbReference>
<evidence type="ECO:0000256" key="1">
    <source>
        <dbReference type="SAM" id="MobiDB-lite"/>
    </source>
</evidence>
<evidence type="ECO:0000313" key="2">
    <source>
        <dbReference type="EMBL" id="MDK4307734.1"/>
    </source>
</evidence>
<dbReference type="SUPFAM" id="SSF56601">
    <property type="entry name" value="beta-lactamase/transpeptidase-like"/>
    <property type="match status" value="1"/>
</dbReference>
<name>A0AAP4BQU9_9CORY</name>
<protein>
    <recommendedName>
        <fullName evidence="4">Serine hydrolase</fullName>
    </recommendedName>
</protein>